<dbReference type="PANTHER" id="PTHR13812">
    <property type="entry name" value="KETIMINE REDUCTASE MU-CRYSTALLIN"/>
    <property type="match status" value="1"/>
</dbReference>
<accession>A0ABQ5JVQ2</accession>
<sequence>MSVKILSAKEVFSIFPMKEAVEQTEKAFKAYTSDGSQIPLRSNLHCSDGDTLFMPGTAKTEDMESVGIKVVSVRAGNRARGLPTVPAIYMDLDEKTGMLNVGIKVVSVRAGNRARGLPTVPAIYMDLDEKTGMLKSLIDGVALTYLRTGAASGVAAKYLARSDSKVLFVCGCGMQGKAGTEAILCVRPGIEKIYFYDSYEPCAKGYQQWLEEKYPKIEFEQVPSPNLAVPKADIILTATTSKNPVFDGYLVKPGTHISGVGAYTPEMQEIPSIVVKKATCIADTLDGCLSEAGDFIRAQKEGLIGKDHVKHEIGEIILGKVPGRQSELEITFFKTVGSGVQDVVVGAAIGVKAASMKAGFDIEF</sequence>
<dbReference type="InterPro" id="IPR003462">
    <property type="entry name" value="ODC_Mu_crystall"/>
</dbReference>
<dbReference type="InterPro" id="IPR036291">
    <property type="entry name" value="NAD(P)-bd_dom_sf"/>
</dbReference>
<evidence type="ECO:0000313" key="3">
    <source>
        <dbReference type="Proteomes" id="UP001057375"/>
    </source>
</evidence>
<reference evidence="2" key="1">
    <citation type="submission" date="2022-03" db="EMBL/GenBank/DDBJ databases">
        <title>Draft genome sequence of Aduncisulcus paluster, a free-living microaerophilic Fornicata.</title>
        <authorList>
            <person name="Yuyama I."/>
            <person name="Kume K."/>
            <person name="Tamura T."/>
            <person name="Inagaki Y."/>
            <person name="Hashimoto T."/>
        </authorList>
    </citation>
    <scope>NUCLEOTIDE SEQUENCE</scope>
    <source>
        <strain evidence="2">NY0171</strain>
    </source>
</reference>
<organism evidence="2 3">
    <name type="scientific">Aduncisulcus paluster</name>
    <dbReference type="NCBI Taxonomy" id="2918883"/>
    <lineage>
        <taxon>Eukaryota</taxon>
        <taxon>Metamonada</taxon>
        <taxon>Carpediemonas-like organisms</taxon>
        <taxon>Aduncisulcus</taxon>
    </lineage>
</organism>
<comment type="caution">
    <text evidence="2">The sequence shown here is derived from an EMBL/GenBank/DDBJ whole genome shotgun (WGS) entry which is preliminary data.</text>
</comment>
<name>A0ABQ5JVQ2_9EUKA</name>
<dbReference type="PANTHER" id="PTHR13812:SF19">
    <property type="entry name" value="KETIMINE REDUCTASE MU-CRYSTALLIN"/>
    <property type="match status" value="1"/>
</dbReference>
<comment type="similarity">
    <text evidence="1">Belongs to the ornithine cyclodeaminase/mu-crystallin family.</text>
</comment>
<dbReference type="Gene3D" id="3.30.1780.10">
    <property type="entry name" value="ornithine cyclodeaminase, domain 1"/>
    <property type="match status" value="2"/>
</dbReference>
<evidence type="ECO:0000313" key="2">
    <source>
        <dbReference type="EMBL" id="GKT18007.1"/>
    </source>
</evidence>
<dbReference type="PIRSF" id="PIRSF001439">
    <property type="entry name" value="CryM"/>
    <property type="match status" value="1"/>
</dbReference>
<dbReference type="Proteomes" id="UP001057375">
    <property type="component" value="Unassembled WGS sequence"/>
</dbReference>
<evidence type="ECO:0000256" key="1">
    <source>
        <dbReference type="ARBA" id="ARBA00008903"/>
    </source>
</evidence>
<dbReference type="Pfam" id="PF02423">
    <property type="entry name" value="OCD_Mu_crystall"/>
    <property type="match status" value="2"/>
</dbReference>
<dbReference type="EMBL" id="BQXS01011903">
    <property type="protein sequence ID" value="GKT18007.1"/>
    <property type="molecule type" value="Genomic_DNA"/>
</dbReference>
<dbReference type="Gene3D" id="3.40.50.720">
    <property type="entry name" value="NAD(P)-binding Rossmann-like Domain"/>
    <property type="match status" value="1"/>
</dbReference>
<protein>
    <submittedName>
        <fullName evidence="2">Ornithine cyclodeaminase</fullName>
    </submittedName>
</protein>
<dbReference type="InterPro" id="IPR023401">
    <property type="entry name" value="ODC_N"/>
</dbReference>
<proteinExistence type="inferred from homology"/>
<dbReference type="SUPFAM" id="SSF51735">
    <property type="entry name" value="NAD(P)-binding Rossmann-fold domains"/>
    <property type="match status" value="2"/>
</dbReference>
<keyword evidence="3" id="KW-1185">Reference proteome</keyword>
<gene>
    <name evidence="2" type="ORF">ADUPG1_011221</name>
</gene>